<feature type="transmembrane region" description="Helical" evidence="7">
    <location>
        <begin position="36"/>
        <end position="59"/>
    </location>
</feature>
<dbReference type="AlphaFoldDB" id="A0A450SFR9"/>
<evidence type="ECO:0000256" key="2">
    <source>
        <dbReference type="ARBA" id="ARBA00022475"/>
    </source>
</evidence>
<evidence type="ECO:0000256" key="1">
    <source>
        <dbReference type="ARBA" id="ARBA00004651"/>
    </source>
</evidence>
<organism evidence="8">
    <name type="scientific">Candidatus Kentrum sp. DK</name>
    <dbReference type="NCBI Taxonomy" id="2126562"/>
    <lineage>
        <taxon>Bacteria</taxon>
        <taxon>Pseudomonadati</taxon>
        <taxon>Pseudomonadota</taxon>
        <taxon>Gammaproteobacteria</taxon>
        <taxon>Candidatus Kentrum</taxon>
    </lineage>
</organism>
<dbReference type="InterPro" id="IPR023679">
    <property type="entry name" value="UPF0761_bac"/>
</dbReference>
<name>A0A450SFR9_9GAMM</name>
<dbReference type="NCBIfam" id="TIGR00765">
    <property type="entry name" value="yihY_not_rbn"/>
    <property type="match status" value="1"/>
</dbReference>
<dbReference type="EMBL" id="CAADEX010000034">
    <property type="protein sequence ID" value="VFJ51746.1"/>
    <property type="molecule type" value="Genomic_DNA"/>
</dbReference>
<keyword evidence="2 7" id="KW-1003">Cell membrane</keyword>
<reference evidence="8" key="1">
    <citation type="submission" date="2019-02" db="EMBL/GenBank/DDBJ databases">
        <authorList>
            <person name="Gruber-Vodicka R. H."/>
            <person name="Seah K. B. B."/>
        </authorList>
    </citation>
    <scope>NUCLEOTIDE SEQUENCE</scope>
    <source>
        <strain evidence="8">BECK_DK47</strain>
    </source>
</reference>
<dbReference type="HAMAP" id="MF_00672">
    <property type="entry name" value="UPF0761"/>
    <property type="match status" value="1"/>
</dbReference>
<dbReference type="Pfam" id="PF03631">
    <property type="entry name" value="Virul_fac_BrkB"/>
    <property type="match status" value="1"/>
</dbReference>
<evidence type="ECO:0000256" key="3">
    <source>
        <dbReference type="ARBA" id="ARBA00022519"/>
    </source>
</evidence>
<keyword evidence="6 7" id="KW-0472">Membrane</keyword>
<keyword evidence="3" id="KW-0997">Cell inner membrane</keyword>
<accession>A0A450SFR9</accession>
<feature type="transmembrane region" description="Helical" evidence="7">
    <location>
        <begin position="212"/>
        <end position="236"/>
    </location>
</feature>
<sequence length="298" mass="32577">MTTHLRPQQQLLRTRVFLEHLFRHFIDDRCPESASALAYTSLLALVPLMAVGFSLFAAFPAFEGVTEKVQGFIFGNFVPARGEVVEAYLRGFVEKASALTLSGLVGLLATALLAMATIERTFNAIWKVRRRRNLVDTFMVYWAVLTVGPLLIGISLAITSYVASLPLFSEAARGLGGPGIFIKTLPFLATTLAFALLYAVVPYQRVPPRHAVAGGVAAAILFELAKKGFAFFVTQFPTYEVIYGAIAALPIFLVWIYLSWLIILFGAEITYCLGTMPAPNAPPSQEGPDVPPEKTEDE</sequence>
<keyword evidence="5 7" id="KW-1133">Transmembrane helix</keyword>
<feature type="transmembrane region" description="Helical" evidence="7">
    <location>
        <begin position="180"/>
        <end position="200"/>
    </location>
</feature>
<dbReference type="GO" id="GO:0005886">
    <property type="term" value="C:plasma membrane"/>
    <property type="evidence" value="ECO:0007669"/>
    <property type="project" value="UniProtKB-SubCell"/>
</dbReference>
<comment type="similarity">
    <text evidence="7">Belongs to the UPF0761 family.</text>
</comment>
<dbReference type="PANTHER" id="PTHR30213">
    <property type="entry name" value="INNER MEMBRANE PROTEIN YHJD"/>
    <property type="match status" value="1"/>
</dbReference>
<evidence type="ECO:0000256" key="6">
    <source>
        <dbReference type="ARBA" id="ARBA00023136"/>
    </source>
</evidence>
<evidence type="ECO:0000256" key="4">
    <source>
        <dbReference type="ARBA" id="ARBA00022692"/>
    </source>
</evidence>
<comment type="subcellular location">
    <subcellularLocation>
        <location evidence="1 7">Cell membrane</location>
        <topology evidence="1 7">Multi-pass membrane protein</topology>
    </subcellularLocation>
</comment>
<dbReference type="InterPro" id="IPR017039">
    <property type="entry name" value="Virul_fac_BrkB"/>
</dbReference>
<dbReference type="PIRSF" id="PIRSF035875">
    <property type="entry name" value="RNase_BN"/>
    <property type="match status" value="1"/>
</dbReference>
<proteinExistence type="inferred from homology"/>
<dbReference type="NCBIfam" id="NF002457">
    <property type="entry name" value="PRK01637.1"/>
    <property type="match status" value="1"/>
</dbReference>
<evidence type="ECO:0000256" key="7">
    <source>
        <dbReference type="HAMAP-Rule" id="MF_00672"/>
    </source>
</evidence>
<evidence type="ECO:0000313" key="8">
    <source>
        <dbReference type="EMBL" id="VFJ51746.1"/>
    </source>
</evidence>
<protein>
    <recommendedName>
        <fullName evidence="7">UPF0761 membrane protein BECKDK2373B_GA0170837_103419</fullName>
    </recommendedName>
</protein>
<feature type="transmembrane region" description="Helical" evidence="7">
    <location>
        <begin position="139"/>
        <end position="168"/>
    </location>
</feature>
<evidence type="ECO:0000256" key="5">
    <source>
        <dbReference type="ARBA" id="ARBA00022989"/>
    </source>
</evidence>
<dbReference type="PANTHER" id="PTHR30213:SF0">
    <property type="entry name" value="UPF0761 MEMBRANE PROTEIN YIHY"/>
    <property type="match status" value="1"/>
</dbReference>
<feature type="transmembrane region" description="Helical" evidence="7">
    <location>
        <begin position="242"/>
        <end position="267"/>
    </location>
</feature>
<keyword evidence="4 7" id="KW-0812">Transmembrane</keyword>
<feature type="transmembrane region" description="Helical" evidence="7">
    <location>
        <begin position="98"/>
        <end position="118"/>
    </location>
</feature>
<gene>
    <name evidence="8" type="ORF">BECKDK2373B_GA0170837_103419</name>
</gene>